<feature type="transmembrane region" description="Helical" evidence="5">
    <location>
        <begin position="118"/>
        <end position="136"/>
    </location>
</feature>
<dbReference type="InterPro" id="IPR051533">
    <property type="entry name" value="WaaL-like"/>
</dbReference>
<reference evidence="7 8" key="1">
    <citation type="submission" date="2024-01" db="EMBL/GenBank/DDBJ databases">
        <title>Hyphobacterium bacterium isolated from marine sediment.</title>
        <authorList>
            <person name="Zhao S."/>
        </authorList>
    </citation>
    <scope>NUCLEOTIDE SEQUENCE [LARGE SCALE GENOMIC DNA]</scope>
    <source>
        <strain evidence="8">HN65</strain>
    </source>
</reference>
<feature type="transmembrane region" description="Helical" evidence="5">
    <location>
        <begin position="385"/>
        <end position="402"/>
    </location>
</feature>
<evidence type="ECO:0000256" key="4">
    <source>
        <dbReference type="ARBA" id="ARBA00023136"/>
    </source>
</evidence>
<gene>
    <name evidence="7" type="ORF">V0U79_06370</name>
</gene>
<keyword evidence="3 5" id="KW-1133">Transmembrane helix</keyword>
<keyword evidence="8" id="KW-1185">Reference proteome</keyword>
<name>A0ABU7LPZ8_9PROT</name>
<feature type="transmembrane region" description="Helical" evidence="5">
    <location>
        <begin position="167"/>
        <end position="185"/>
    </location>
</feature>
<organism evidence="7 8">
    <name type="scientific">Hyphobacterium lacteum</name>
    <dbReference type="NCBI Taxonomy" id="3116575"/>
    <lineage>
        <taxon>Bacteria</taxon>
        <taxon>Pseudomonadati</taxon>
        <taxon>Pseudomonadota</taxon>
        <taxon>Alphaproteobacteria</taxon>
        <taxon>Maricaulales</taxon>
        <taxon>Maricaulaceae</taxon>
        <taxon>Hyphobacterium</taxon>
    </lineage>
</organism>
<dbReference type="EMBL" id="JAZDRP010000003">
    <property type="protein sequence ID" value="MEE2525985.1"/>
    <property type="molecule type" value="Genomic_DNA"/>
</dbReference>
<dbReference type="PANTHER" id="PTHR37422:SF13">
    <property type="entry name" value="LIPOPOLYSACCHARIDE BIOSYNTHESIS PROTEIN PA4999-RELATED"/>
    <property type="match status" value="1"/>
</dbReference>
<evidence type="ECO:0000313" key="8">
    <source>
        <dbReference type="Proteomes" id="UP001354971"/>
    </source>
</evidence>
<feature type="transmembrane region" description="Helical" evidence="5">
    <location>
        <begin position="16"/>
        <end position="49"/>
    </location>
</feature>
<feature type="transmembrane region" description="Helical" evidence="5">
    <location>
        <begin position="359"/>
        <end position="379"/>
    </location>
</feature>
<evidence type="ECO:0000256" key="2">
    <source>
        <dbReference type="ARBA" id="ARBA00022692"/>
    </source>
</evidence>
<comment type="subcellular location">
    <subcellularLocation>
        <location evidence="1">Membrane</location>
        <topology evidence="1">Multi-pass membrane protein</topology>
    </subcellularLocation>
</comment>
<dbReference type="GO" id="GO:0016874">
    <property type="term" value="F:ligase activity"/>
    <property type="evidence" value="ECO:0007669"/>
    <property type="project" value="UniProtKB-KW"/>
</dbReference>
<dbReference type="RefSeq" id="WP_330198644.1">
    <property type="nucleotide sequence ID" value="NZ_JAZDRP010000003.1"/>
</dbReference>
<dbReference type="InterPro" id="IPR007016">
    <property type="entry name" value="O-antigen_ligase-rel_domated"/>
</dbReference>
<feature type="domain" description="O-antigen ligase-related" evidence="6">
    <location>
        <begin position="198"/>
        <end position="339"/>
    </location>
</feature>
<feature type="transmembrane region" description="Helical" evidence="5">
    <location>
        <begin position="238"/>
        <end position="260"/>
    </location>
</feature>
<feature type="transmembrane region" description="Helical" evidence="5">
    <location>
        <begin position="88"/>
        <end position="106"/>
    </location>
</feature>
<evidence type="ECO:0000256" key="3">
    <source>
        <dbReference type="ARBA" id="ARBA00022989"/>
    </source>
</evidence>
<dbReference type="Proteomes" id="UP001354971">
    <property type="component" value="Unassembled WGS sequence"/>
</dbReference>
<proteinExistence type="predicted"/>
<accession>A0ABU7LPZ8</accession>
<feature type="transmembrane region" description="Helical" evidence="5">
    <location>
        <begin position="214"/>
        <end position="231"/>
    </location>
</feature>
<evidence type="ECO:0000313" key="7">
    <source>
        <dbReference type="EMBL" id="MEE2525985.1"/>
    </source>
</evidence>
<keyword evidence="4 5" id="KW-0472">Membrane</keyword>
<comment type="caution">
    <text evidence="7">The sequence shown here is derived from an EMBL/GenBank/DDBJ whole genome shotgun (WGS) entry which is preliminary data.</text>
</comment>
<feature type="transmembrane region" description="Helical" evidence="5">
    <location>
        <begin position="325"/>
        <end position="347"/>
    </location>
</feature>
<evidence type="ECO:0000256" key="1">
    <source>
        <dbReference type="ARBA" id="ARBA00004141"/>
    </source>
</evidence>
<feature type="transmembrane region" description="Helical" evidence="5">
    <location>
        <begin position="61"/>
        <end position="82"/>
    </location>
</feature>
<evidence type="ECO:0000256" key="5">
    <source>
        <dbReference type="SAM" id="Phobius"/>
    </source>
</evidence>
<dbReference type="Pfam" id="PF04932">
    <property type="entry name" value="Wzy_C"/>
    <property type="match status" value="1"/>
</dbReference>
<evidence type="ECO:0000259" key="6">
    <source>
        <dbReference type="Pfam" id="PF04932"/>
    </source>
</evidence>
<dbReference type="PANTHER" id="PTHR37422">
    <property type="entry name" value="TEICHURONIC ACID BIOSYNTHESIS PROTEIN TUAE"/>
    <property type="match status" value="1"/>
</dbReference>
<sequence>MTAALSDKDYVRAGIAAVVILFFTGAAAGAGGLPLPPFVALGGIIAFPWKDVLKLHKDPPWEAMLGALFIAWAALSWTWSPYDNPEQAIKLLVGVPLYAAFAFAIFRLEGKWRARAEAAFLFMAFFGALYLFAEFVNGGALTMSYKLDVEGLEAGDPVARFEVDRSLGHGVLLIVLFAGPAAALAWREGGPLIGLLLLALTGVTTFGFHIQVNILAFFAALGAAIVAYYSPRGALSGIFGLIAGAFVVTPLILPSLASLLPDSIMAYLPFSWETRIAIWEFAGEQIVQRPWLGWGLDASRSIDSVEVMRGLEHQLLPLHPHNAPIQVWLETGAFGSILLAFTLVMLGGRIAGARYLSRLQAAAISWVAMSYFCFIFFSYGAWQEWHMAALAVAIAGTSFLSARPRPA</sequence>
<keyword evidence="7" id="KW-0436">Ligase</keyword>
<keyword evidence="2 5" id="KW-0812">Transmembrane</keyword>
<protein>
    <submittedName>
        <fullName evidence="7">O-antigen ligase family protein</fullName>
    </submittedName>
</protein>